<keyword evidence="3" id="KW-1185">Reference proteome</keyword>
<reference evidence="2 3" key="1">
    <citation type="submission" date="2016-10" db="EMBL/GenBank/DDBJ databases">
        <authorList>
            <person name="Varghese N."/>
            <person name="Submissions S."/>
        </authorList>
    </citation>
    <scope>NUCLEOTIDE SEQUENCE [LARGE SCALE GENOMIC DNA]</scope>
    <source>
        <strain evidence="2 3">GMCC 1.11211</strain>
    </source>
</reference>
<feature type="region of interest" description="Disordered" evidence="1">
    <location>
        <begin position="72"/>
        <end position="99"/>
    </location>
</feature>
<comment type="caution">
    <text evidence="2">The sequence shown here is derived from an EMBL/GenBank/DDBJ whole genome shotgun (WGS) entry which is preliminary data.</text>
</comment>
<organism evidence="2 3">
    <name type="scientific">Cryobacterium levicorallinum</name>
    <dbReference type="NCBI Taxonomy" id="995038"/>
    <lineage>
        <taxon>Bacteria</taxon>
        <taxon>Bacillati</taxon>
        <taxon>Actinomycetota</taxon>
        <taxon>Actinomycetes</taxon>
        <taxon>Micrococcales</taxon>
        <taxon>Microbacteriaceae</taxon>
        <taxon>Cryobacterium</taxon>
    </lineage>
</organism>
<feature type="compositionally biased region" description="Basic and acidic residues" evidence="1">
    <location>
        <begin position="82"/>
        <end position="92"/>
    </location>
</feature>
<dbReference type="Proteomes" id="UP000199681">
    <property type="component" value="Unassembled WGS sequence"/>
</dbReference>
<evidence type="ECO:0000313" key="2">
    <source>
        <dbReference type="EMBL" id="SFH73374.1"/>
    </source>
</evidence>
<evidence type="ECO:0000256" key="1">
    <source>
        <dbReference type="SAM" id="MobiDB-lite"/>
    </source>
</evidence>
<proteinExistence type="predicted"/>
<evidence type="ECO:0000313" key="3">
    <source>
        <dbReference type="Proteomes" id="UP000199681"/>
    </source>
</evidence>
<accession>A0ABY1EG58</accession>
<feature type="compositionally biased region" description="Polar residues" evidence="1">
    <location>
        <begin position="72"/>
        <end position="81"/>
    </location>
</feature>
<sequence length="99" mass="10958">MERTIVKMLQTECPECQQMVWITSDTRFATYHSLANSSKDCPGSRMIVPVPPKQTAASRKRAQAELLAWSHSASAVSATEHQATEHQADKNHATKHQAA</sequence>
<name>A0ABY1EG58_9MICO</name>
<dbReference type="EMBL" id="FOPW01000013">
    <property type="protein sequence ID" value="SFH73374.1"/>
    <property type="molecule type" value="Genomic_DNA"/>
</dbReference>
<gene>
    <name evidence="2" type="ORF">SAMN05216274_11328</name>
</gene>
<protein>
    <submittedName>
        <fullName evidence="2">Uncharacterized protein</fullName>
    </submittedName>
</protein>